<evidence type="ECO:0000313" key="4">
    <source>
        <dbReference type="Proteomes" id="UP000076744"/>
    </source>
</evidence>
<accession>A0A168E0X8</accession>
<dbReference type="GeneID" id="30016439"/>
<dbReference type="STRING" id="1081104.A0A168E0X8"/>
<keyword evidence="4" id="KW-1185">Reference proteome</keyword>
<evidence type="ECO:0000256" key="1">
    <source>
        <dbReference type="SAM" id="MobiDB-lite"/>
    </source>
</evidence>
<dbReference type="InterPro" id="IPR000719">
    <property type="entry name" value="Prot_kinase_dom"/>
</dbReference>
<dbReference type="Proteomes" id="UP000076744">
    <property type="component" value="Unassembled WGS sequence"/>
</dbReference>
<dbReference type="AlphaFoldDB" id="A0A168E0X8"/>
<gene>
    <name evidence="3" type="ORF">ISF_00147</name>
</gene>
<feature type="compositionally biased region" description="Acidic residues" evidence="1">
    <location>
        <begin position="550"/>
        <end position="563"/>
    </location>
</feature>
<evidence type="ECO:0000259" key="2">
    <source>
        <dbReference type="PROSITE" id="PS50011"/>
    </source>
</evidence>
<name>A0A168E0X8_CORFA</name>
<proteinExistence type="predicted"/>
<dbReference type="RefSeq" id="XP_018708204.1">
    <property type="nucleotide sequence ID" value="XM_018843754.1"/>
</dbReference>
<organism evidence="3 4">
    <name type="scientific">Cordyceps fumosorosea (strain ARSEF 2679)</name>
    <name type="common">Isaria fumosorosea</name>
    <dbReference type="NCBI Taxonomy" id="1081104"/>
    <lineage>
        <taxon>Eukaryota</taxon>
        <taxon>Fungi</taxon>
        <taxon>Dikarya</taxon>
        <taxon>Ascomycota</taxon>
        <taxon>Pezizomycotina</taxon>
        <taxon>Sordariomycetes</taxon>
        <taxon>Hypocreomycetidae</taxon>
        <taxon>Hypocreales</taxon>
        <taxon>Cordycipitaceae</taxon>
        <taxon>Cordyceps</taxon>
    </lineage>
</organism>
<dbReference type="SUPFAM" id="SSF56112">
    <property type="entry name" value="Protein kinase-like (PK-like)"/>
    <property type="match status" value="1"/>
</dbReference>
<protein>
    <submittedName>
        <fullName evidence="3">Protein kinase-like domain protein</fullName>
    </submittedName>
</protein>
<dbReference type="OrthoDB" id="4062651at2759"/>
<dbReference type="Gene3D" id="1.10.510.10">
    <property type="entry name" value="Transferase(Phosphotransferase) domain 1"/>
    <property type="match status" value="1"/>
</dbReference>
<feature type="domain" description="Protein kinase" evidence="2">
    <location>
        <begin position="227"/>
        <end position="599"/>
    </location>
</feature>
<dbReference type="InterPro" id="IPR011009">
    <property type="entry name" value="Kinase-like_dom_sf"/>
</dbReference>
<comment type="caution">
    <text evidence="3">The sequence shown here is derived from an EMBL/GenBank/DDBJ whole genome shotgun (WGS) entry which is preliminary data.</text>
</comment>
<keyword evidence="3" id="KW-0808">Transferase</keyword>
<reference evidence="3 4" key="1">
    <citation type="journal article" date="2016" name="Genome Biol. Evol.">
        <title>Divergent and convergent evolution of fungal pathogenicity.</title>
        <authorList>
            <person name="Shang Y."/>
            <person name="Xiao G."/>
            <person name="Zheng P."/>
            <person name="Cen K."/>
            <person name="Zhan S."/>
            <person name="Wang C."/>
        </authorList>
    </citation>
    <scope>NUCLEOTIDE SEQUENCE [LARGE SCALE GENOMIC DNA]</scope>
    <source>
        <strain evidence="3 4">ARSEF 2679</strain>
    </source>
</reference>
<feature type="region of interest" description="Disordered" evidence="1">
    <location>
        <begin position="544"/>
        <end position="563"/>
    </location>
</feature>
<dbReference type="GO" id="GO:0005524">
    <property type="term" value="F:ATP binding"/>
    <property type="evidence" value="ECO:0007669"/>
    <property type="project" value="InterPro"/>
</dbReference>
<evidence type="ECO:0000313" key="3">
    <source>
        <dbReference type="EMBL" id="OAA73246.1"/>
    </source>
</evidence>
<dbReference type="GO" id="GO:0004672">
    <property type="term" value="F:protein kinase activity"/>
    <property type="evidence" value="ECO:0007669"/>
    <property type="project" value="InterPro"/>
</dbReference>
<keyword evidence="3" id="KW-0418">Kinase</keyword>
<dbReference type="PROSITE" id="PS50011">
    <property type="entry name" value="PROTEIN_KINASE_DOM"/>
    <property type="match status" value="1"/>
</dbReference>
<sequence>MLVVYAVSDMELNQHVIRQVALPSAAEYTQPPACDSMQAAAAATAYPDQESSTEDTLYWQSSILNPKNRVDSLDLPRDPCWRIDGCAGYGTQFHAVPLFLGPGPVPPQRIDVFIPDHARVPSPALRRVLDLSTAFHTREGTATRRLGIARHLVRCLQHWTATHPREALRYHAYPFGSRIVFHNVPVDARDALISVAPTHHLERQMLSPAQLRSMWEEEEDGDDDDTIALPPSIDIGELAYVAQPHDSVSVVEVAGRRLIFKAVTSHTKFLYHELRLLLHIPPHTNVVARPRHLVTKRCAFGGATAVVGFTLAYHPRGAVRDHLPRLAARGRPSLRDEVRWARQLLAALLHFRRACDTFYSDLRLDNVLLSAAANDLILVDFEQRGVWSEFAAPEVNAIECLRGLAVDDRGRPRRDDRGSRYAALLTRMLPGWEDLVGGEAYAWPDARQGFNVAWRCLRPEERESCEVYMLGRALWCLFEAQSAPRRALWTSYACEPAHAVEFPAYRRTPPEMRRLVDWCTAGHMPPLSGVVARRGDRLVLRREGEMALGEQEEEDDDDDDDDEVREAARAFWKQRVDQSERWVLRYIESRERGTSSPFPDRPGLAVVDAHLEAYFNKL</sequence>
<dbReference type="EMBL" id="AZHB01000001">
    <property type="protein sequence ID" value="OAA73246.1"/>
    <property type="molecule type" value="Genomic_DNA"/>
</dbReference>